<dbReference type="Proteomes" id="UP001627154">
    <property type="component" value="Unassembled WGS sequence"/>
</dbReference>
<sequence>MVSFLYFLQLLITCKRSVYSMRITDGNTLDEFLYSIIYIIMLDALRANSSLQKCGSRYLRKCLNSWSVAQGDSCDKQVTRYGSMHESLLYRAALLLLQQLSSQRDDDKISSTTQSRVKLHLVFD</sequence>
<comment type="caution">
    <text evidence="2">The sequence shown here is derived from an EMBL/GenBank/DDBJ whole genome shotgun (WGS) entry which is preliminary data.</text>
</comment>
<organism evidence="2 3">
    <name type="scientific">Trichogramma kaykai</name>
    <dbReference type="NCBI Taxonomy" id="54128"/>
    <lineage>
        <taxon>Eukaryota</taxon>
        <taxon>Metazoa</taxon>
        <taxon>Ecdysozoa</taxon>
        <taxon>Arthropoda</taxon>
        <taxon>Hexapoda</taxon>
        <taxon>Insecta</taxon>
        <taxon>Pterygota</taxon>
        <taxon>Neoptera</taxon>
        <taxon>Endopterygota</taxon>
        <taxon>Hymenoptera</taxon>
        <taxon>Apocrita</taxon>
        <taxon>Proctotrupomorpha</taxon>
        <taxon>Chalcidoidea</taxon>
        <taxon>Trichogrammatidae</taxon>
        <taxon>Trichogramma</taxon>
    </lineage>
</organism>
<name>A0ABD2X2E2_9HYME</name>
<keyword evidence="3" id="KW-1185">Reference proteome</keyword>
<accession>A0ABD2X2E2</accession>
<keyword evidence="1" id="KW-0732">Signal</keyword>
<protein>
    <submittedName>
        <fullName evidence="2">Uncharacterized protein</fullName>
    </submittedName>
</protein>
<gene>
    <name evidence="2" type="ORF">TKK_007373</name>
</gene>
<evidence type="ECO:0000313" key="3">
    <source>
        <dbReference type="Proteomes" id="UP001627154"/>
    </source>
</evidence>
<evidence type="ECO:0000313" key="2">
    <source>
        <dbReference type="EMBL" id="KAL3399155.1"/>
    </source>
</evidence>
<dbReference type="EMBL" id="JBJJXI010000058">
    <property type="protein sequence ID" value="KAL3399155.1"/>
    <property type="molecule type" value="Genomic_DNA"/>
</dbReference>
<proteinExistence type="predicted"/>
<feature type="signal peptide" evidence="1">
    <location>
        <begin position="1"/>
        <end position="20"/>
    </location>
</feature>
<dbReference type="AlphaFoldDB" id="A0ABD2X2E2"/>
<evidence type="ECO:0000256" key="1">
    <source>
        <dbReference type="SAM" id="SignalP"/>
    </source>
</evidence>
<feature type="chain" id="PRO_5044746811" evidence="1">
    <location>
        <begin position="21"/>
        <end position="124"/>
    </location>
</feature>
<reference evidence="2 3" key="1">
    <citation type="journal article" date="2024" name="bioRxiv">
        <title>A reference genome for Trichogramma kaykai: A tiny desert-dwelling parasitoid wasp with competing sex-ratio distorters.</title>
        <authorList>
            <person name="Culotta J."/>
            <person name="Lindsey A.R."/>
        </authorList>
    </citation>
    <scope>NUCLEOTIDE SEQUENCE [LARGE SCALE GENOMIC DNA]</scope>
    <source>
        <strain evidence="2 3">KSX58</strain>
    </source>
</reference>